<reference evidence="3" key="1">
    <citation type="submission" date="2016-10" db="EMBL/GenBank/DDBJ databases">
        <authorList>
            <person name="Varghese N."/>
            <person name="Submissions S."/>
        </authorList>
    </citation>
    <scope>NUCLEOTIDE SEQUENCE [LARGE SCALE GENOMIC DNA]</scope>
    <source>
        <strain evidence="3">BL36</strain>
    </source>
</reference>
<accession>A0A1I4NKU3</accession>
<dbReference type="Proteomes" id="UP000199048">
    <property type="component" value="Unassembled WGS sequence"/>
</dbReference>
<evidence type="ECO:0000313" key="2">
    <source>
        <dbReference type="EMBL" id="SFM16096.1"/>
    </source>
</evidence>
<proteinExistence type="predicted"/>
<protein>
    <submittedName>
        <fullName evidence="2">Uncharacterized protein</fullName>
    </submittedName>
</protein>
<dbReference type="OrthoDB" id="9973736at2"/>
<evidence type="ECO:0000313" key="3">
    <source>
        <dbReference type="Proteomes" id="UP000199048"/>
    </source>
</evidence>
<dbReference type="AlphaFoldDB" id="A0A1I4NKU3"/>
<dbReference type="EMBL" id="FOTK01000021">
    <property type="protein sequence ID" value="SFM16096.1"/>
    <property type="molecule type" value="Genomic_DNA"/>
</dbReference>
<keyword evidence="3" id="KW-1185">Reference proteome</keyword>
<name>A0A1I4NKU3_9HYPH</name>
<feature type="region of interest" description="Disordered" evidence="1">
    <location>
        <begin position="182"/>
        <end position="207"/>
    </location>
</feature>
<gene>
    <name evidence="2" type="ORF">SAMN05192568_102142</name>
</gene>
<sequence length="207" mass="21988">MSFLARLASILARIMGGLQTAVGYGLQVPGAVLRSIFPSPALTPRAVADDAVAQDDVTDPDFDWQSPTFGLFVQHAAVALRDGGEKAFARHVGHISEPVAGWLRSLAPQDLAVAARMPVPDLTRHVGARTVSEGSPLLPSYVTFIEKRAKDSARSTVDVALLAAKARTSFRTMQAEVAAMAARGPRPISGQEWDDGHDLGGPKPSFH</sequence>
<organism evidence="2 3">
    <name type="scientific">Methylobacterium pseudosasicola</name>
    <dbReference type="NCBI Taxonomy" id="582667"/>
    <lineage>
        <taxon>Bacteria</taxon>
        <taxon>Pseudomonadati</taxon>
        <taxon>Pseudomonadota</taxon>
        <taxon>Alphaproteobacteria</taxon>
        <taxon>Hyphomicrobiales</taxon>
        <taxon>Methylobacteriaceae</taxon>
        <taxon>Methylobacterium</taxon>
    </lineage>
</organism>
<evidence type="ECO:0000256" key="1">
    <source>
        <dbReference type="SAM" id="MobiDB-lite"/>
    </source>
</evidence>
<dbReference type="RefSeq" id="WP_092043211.1">
    <property type="nucleotide sequence ID" value="NZ_FOTK01000021.1"/>
</dbReference>